<reference evidence="2 4" key="2">
    <citation type="journal article" date="2018" name="Plant J.">
        <title>The Physcomitrella patens chromosome-scale assembly reveals moss genome structure and evolution.</title>
        <authorList>
            <person name="Lang D."/>
            <person name="Ullrich K.K."/>
            <person name="Murat F."/>
            <person name="Fuchs J."/>
            <person name="Jenkins J."/>
            <person name="Haas F.B."/>
            <person name="Piednoel M."/>
            <person name="Gundlach H."/>
            <person name="Van Bel M."/>
            <person name="Meyberg R."/>
            <person name="Vives C."/>
            <person name="Morata J."/>
            <person name="Symeonidi A."/>
            <person name="Hiss M."/>
            <person name="Muchero W."/>
            <person name="Kamisugi Y."/>
            <person name="Saleh O."/>
            <person name="Blanc G."/>
            <person name="Decker E.L."/>
            <person name="van Gessel N."/>
            <person name="Grimwood J."/>
            <person name="Hayes R.D."/>
            <person name="Graham S.W."/>
            <person name="Gunter L.E."/>
            <person name="McDaniel S.F."/>
            <person name="Hoernstein S.N.W."/>
            <person name="Larsson A."/>
            <person name="Li F.W."/>
            <person name="Perroud P.F."/>
            <person name="Phillips J."/>
            <person name="Ranjan P."/>
            <person name="Rokshar D.S."/>
            <person name="Rothfels C.J."/>
            <person name="Schneider L."/>
            <person name="Shu S."/>
            <person name="Stevenson D.W."/>
            <person name="Thummler F."/>
            <person name="Tillich M."/>
            <person name="Villarreal Aguilar J.C."/>
            <person name="Widiez T."/>
            <person name="Wong G.K."/>
            <person name="Wymore A."/>
            <person name="Zhang Y."/>
            <person name="Zimmer A.D."/>
            <person name="Quatrano R.S."/>
            <person name="Mayer K.F.X."/>
            <person name="Goodstein D."/>
            <person name="Casacuberta J.M."/>
            <person name="Vandepoele K."/>
            <person name="Reski R."/>
            <person name="Cuming A.C."/>
            <person name="Tuskan G.A."/>
            <person name="Maumus F."/>
            <person name="Salse J."/>
            <person name="Schmutz J."/>
            <person name="Rensing S.A."/>
        </authorList>
    </citation>
    <scope>NUCLEOTIDE SEQUENCE [LARGE SCALE GENOMIC DNA]</scope>
    <source>
        <strain evidence="3 4">cv. Gransden 2004</strain>
    </source>
</reference>
<keyword evidence="1" id="KW-0812">Transmembrane</keyword>
<dbReference type="InParanoid" id="A9RPQ7"/>
<dbReference type="PaxDb" id="3218-PP1S21_46V6.1"/>
<proteinExistence type="predicted"/>
<dbReference type="Gramene" id="Pp3c1_25770V3.2">
    <property type="protein sequence ID" value="PAC:32971213.CDS.1"/>
    <property type="gene ID" value="Pp3c1_25770"/>
</dbReference>
<keyword evidence="4" id="KW-1185">Reference proteome</keyword>
<dbReference type="EnsemblPlants" id="Pp3c1_25770V3.2">
    <property type="protein sequence ID" value="PAC:32971213.CDS.1"/>
    <property type="gene ID" value="Pp3c1_25770"/>
</dbReference>
<dbReference type="HOGENOM" id="CLU_1734541_0_0_1"/>
<dbReference type="eggNOG" id="ENOG502SXFB">
    <property type="taxonomic scope" value="Eukaryota"/>
</dbReference>
<dbReference type="Proteomes" id="UP000006727">
    <property type="component" value="Chromosome 1"/>
</dbReference>
<gene>
    <name evidence="2" type="ORF">PHYPA_001182</name>
</gene>
<evidence type="ECO:0000313" key="4">
    <source>
        <dbReference type="Proteomes" id="UP000006727"/>
    </source>
</evidence>
<accession>A9RPQ7</accession>
<sequence length="151" mass="16227">MAAVCCPSTVTVALPGSHRPDLGHSYTSRSSFVSLGRPCSGLKRDLKLSGKSSQRERAECRGRVVVRRLGGVRAGLPVISSVPVLGPLANAVFNPVLLFIVYAAGAFRFYSGFKKTTYADNSATKISMTALWPVLFIASKAYRNNFKKAVS</sequence>
<name>A9RPQ7_PHYPA</name>
<evidence type="ECO:0000313" key="2">
    <source>
        <dbReference type="EMBL" id="PNR62758.1"/>
    </source>
</evidence>
<dbReference type="AlphaFoldDB" id="A9RPQ7"/>
<evidence type="ECO:0000256" key="1">
    <source>
        <dbReference type="SAM" id="Phobius"/>
    </source>
</evidence>
<evidence type="ECO:0000313" key="3">
    <source>
        <dbReference type="EnsemblPlants" id="PAC:32971212.CDS.1"/>
    </source>
</evidence>
<feature type="transmembrane region" description="Helical" evidence="1">
    <location>
        <begin position="91"/>
        <end position="110"/>
    </location>
</feature>
<reference evidence="3" key="3">
    <citation type="submission" date="2020-12" db="UniProtKB">
        <authorList>
            <consortium name="EnsemblPlants"/>
        </authorList>
    </citation>
    <scope>IDENTIFICATION</scope>
</reference>
<dbReference type="EMBL" id="ABEU02000001">
    <property type="protein sequence ID" value="PNR62758.1"/>
    <property type="molecule type" value="Genomic_DNA"/>
</dbReference>
<reference evidence="2 4" key="1">
    <citation type="journal article" date="2008" name="Science">
        <title>The Physcomitrella genome reveals evolutionary insights into the conquest of land by plants.</title>
        <authorList>
            <person name="Rensing S."/>
            <person name="Lang D."/>
            <person name="Zimmer A."/>
            <person name="Terry A."/>
            <person name="Salamov A."/>
            <person name="Shapiro H."/>
            <person name="Nishiyama T."/>
            <person name="Perroud P.-F."/>
            <person name="Lindquist E."/>
            <person name="Kamisugi Y."/>
            <person name="Tanahashi T."/>
            <person name="Sakakibara K."/>
            <person name="Fujita T."/>
            <person name="Oishi K."/>
            <person name="Shin-I T."/>
            <person name="Kuroki Y."/>
            <person name="Toyoda A."/>
            <person name="Suzuki Y."/>
            <person name="Hashimoto A."/>
            <person name="Yamaguchi K."/>
            <person name="Sugano A."/>
            <person name="Kohara Y."/>
            <person name="Fujiyama A."/>
            <person name="Anterola A."/>
            <person name="Aoki S."/>
            <person name="Ashton N."/>
            <person name="Barbazuk W.B."/>
            <person name="Barker E."/>
            <person name="Bennetzen J."/>
            <person name="Bezanilla M."/>
            <person name="Blankenship R."/>
            <person name="Cho S.H."/>
            <person name="Dutcher S."/>
            <person name="Estelle M."/>
            <person name="Fawcett J.A."/>
            <person name="Gundlach H."/>
            <person name="Hanada K."/>
            <person name="Heyl A."/>
            <person name="Hicks K.A."/>
            <person name="Hugh J."/>
            <person name="Lohr M."/>
            <person name="Mayer K."/>
            <person name="Melkozernov A."/>
            <person name="Murata T."/>
            <person name="Nelson D."/>
            <person name="Pils B."/>
            <person name="Prigge M."/>
            <person name="Reiss B."/>
            <person name="Renner T."/>
            <person name="Rombauts S."/>
            <person name="Rushton P."/>
            <person name="Sanderfoot A."/>
            <person name="Schween G."/>
            <person name="Shiu S.-H."/>
            <person name="Stueber K."/>
            <person name="Theodoulou F.L."/>
            <person name="Tu H."/>
            <person name="Van de Peer Y."/>
            <person name="Verrier P.J."/>
            <person name="Waters E."/>
            <person name="Wood A."/>
            <person name="Yang L."/>
            <person name="Cove D."/>
            <person name="Cuming A."/>
            <person name="Hasebe M."/>
            <person name="Lucas S."/>
            <person name="Mishler D.B."/>
            <person name="Reski R."/>
            <person name="Grigoriev I."/>
            <person name="Quatrano R.S."/>
            <person name="Boore J.L."/>
        </authorList>
    </citation>
    <scope>NUCLEOTIDE SEQUENCE [LARGE SCALE GENOMIC DNA]</scope>
    <source>
        <strain evidence="3 4">cv. Gransden 2004</strain>
    </source>
</reference>
<organism evidence="2">
    <name type="scientific">Physcomitrium patens</name>
    <name type="common">Spreading-leaved earth moss</name>
    <name type="synonym">Physcomitrella patens</name>
    <dbReference type="NCBI Taxonomy" id="3218"/>
    <lineage>
        <taxon>Eukaryota</taxon>
        <taxon>Viridiplantae</taxon>
        <taxon>Streptophyta</taxon>
        <taxon>Embryophyta</taxon>
        <taxon>Bryophyta</taxon>
        <taxon>Bryophytina</taxon>
        <taxon>Bryopsida</taxon>
        <taxon>Funariidae</taxon>
        <taxon>Funariales</taxon>
        <taxon>Funariaceae</taxon>
        <taxon>Physcomitrium</taxon>
    </lineage>
</organism>
<dbReference type="EnsemblPlants" id="Pp3c1_25770V3.1">
    <property type="protein sequence ID" value="PAC:32971212.CDS.1"/>
    <property type="gene ID" value="Pp3c1_25770"/>
</dbReference>
<dbReference type="Gramene" id="Pp3c1_25770V3.1">
    <property type="protein sequence ID" value="PAC:32971212.CDS.1"/>
    <property type="gene ID" value="Pp3c1_25770"/>
</dbReference>
<keyword evidence="1" id="KW-0472">Membrane</keyword>
<keyword evidence="1" id="KW-1133">Transmembrane helix</keyword>
<protein>
    <submittedName>
        <fullName evidence="2 3">Uncharacterized protein</fullName>
    </submittedName>
</protein>